<name>A0A6I6L9G2_9SPHN</name>
<accession>A0A6I6L9G2</accession>
<organism evidence="2 3">
    <name type="scientific">Sphingorhabdus lacus</name>
    <dbReference type="NCBI Taxonomy" id="392610"/>
    <lineage>
        <taxon>Bacteria</taxon>
        <taxon>Pseudomonadati</taxon>
        <taxon>Pseudomonadota</taxon>
        <taxon>Alphaproteobacteria</taxon>
        <taxon>Sphingomonadales</taxon>
        <taxon>Sphingomonadaceae</taxon>
        <taxon>Sphingorhabdus</taxon>
    </lineage>
</organism>
<dbReference type="InterPro" id="IPR017495">
    <property type="entry name" value="PuhC"/>
</dbReference>
<protein>
    <recommendedName>
        <fullName evidence="4">Phosphonoacetaldehyde methylase</fullName>
    </recommendedName>
</protein>
<sequence>MGRSSRMSHAVHHDPTVPRGALIGAAAVLIFTMSLTGATKLGWLPHSADPSASRAAQNVAPAQTRLLRFADREDGAVVVSDATSGEEIQVVGFGQGGFLRATMRRLAKARIAAGIGSTPPFELTLWENGALSLRDPETGRDVEIHGFGADHSKIFADMLRGTDA</sequence>
<gene>
    <name evidence="2" type="ORF">EUU25_10385</name>
</gene>
<dbReference type="AlphaFoldDB" id="A0A6I6L9G2"/>
<keyword evidence="1" id="KW-1133">Transmembrane helix</keyword>
<keyword evidence="1" id="KW-0472">Membrane</keyword>
<evidence type="ECO:0000313" key="3">
    <source>
        <dbReference type="Proteomes" id="UP000428803"/>
    </source>
</evidence>
<keyword evidence="1" id="KW-0812">Transmembrane</keyword>
<evidence type="ECO:0008006" key="4">
    <source>
        <dbReference type="Google" id="ProtNLM"/>
    </source>
</evidence>
<feature type="transmembrane region" description="Helical" evidence="1">
    <location>
        <begin position="21"/>
        <end position="44"/>
    </location>
</feature>
<dbReference type="KEGG" id="slaa:EUU25_10385"/>
<evidence type="ECO:0000313" key="2">
    <source>
        <dbReference type="EMBL" id="QGY80991.1"/>
    </source>
</evidence>
<reference evidence="3" key="1">
    <citation type="submission" date="2019-01" db="EMBL/GenBank/DDBJ databases">
        <title>Sphingorhabdus lacus sp.nov., isolated from an oligotrophic freshwater lake.</title>
        <authorList>
            <person name="Park M."/>
        </authorList>
    </citation>
    <scope>NUCLEOTIDE SEQUENCE [LARGE SCALE GENOMIC DNA]</scope>
    <source>
        <strain evidence="3">IMCC1753</strain>
    </source>
</reference>
<keyword evidence="3" id="KW-1185">Reference proteome</keyword>
<evidence type="ECO:0000256" key="1">
    <source>
        <dbReference type="SAM" id="Phobius"/>
    </source>
</evidence>
<dbReference type="Proteomes" id="UP000428803">
    <property type="component" value="Chromosome"/>
</dbReference>
<dbReference type="NCBIfam" id="TIGR03054">
    <property type="entry name" value="photo_alph_chp1"/>
    <property type="match status" value="1"/>
</dbReference>
<proteinExistence type="predicted"/>
<dbReference type="EMBL" id="CP035733">
    <property type="protein sequence ID" value="QGY80991.1"/>
    <property type="molecule type" value="Genomic_DNA"/>
</dbReference>